<dbReference type="NCBIfam" id="TIGR00630">
    <property type="entry name" value="uvra"/>
    <property type="match status" value="1"/>
</dbReference>
<evidence type="ECO:0000256" key="6">
    <source>
        <dbReference type="ARBA" id="ARBA00022763"/>
    </source>
</evidence>
<evidence type="ECO:0000256" key="5">
    <source>
        <dbReference type="ARBA" id="ARBA00022741"/>
    </source>
</evidence>
<reference evidence="20 21" key="1">
    <citation type="journal article" date="2015" name="Nature">
        <title>rRNA introns, odd ribosomes, and small enigmatic genomes across a large radiation of phyla.</title>
        <authorList>
            <person name="Brown C.T."/>
            <person name="Hug L.A."/>
            <person name="Thomas B.C."/>
            <person name="Sharon I."/>
            <person name="Castelle C.J."/>
            <person name="Singh A."/>
            <person name="Wilkins M.J."/>
            <person name="Williams K.H."/>
            <person name="Banfield J.F."/>
        </authorList>
    </citation>
    <scope>NUCLEOTIDE SEQUENCE [LARGE SCALE GENOMIC DNA]</scope>
</reference>
<evidence type="ECO:0000313" key="20">
    <source>
        <dbReference type="EMBL" id="KKW29103.1"/>
    </source>
</evidence>
<dbReference type="GO" id="GO:0006289">
    <property type="term" value="P:nucleotide-excision repair"/>
    <property type="evidence" value="ECO:0007669"/>
    <property type="project" value="InterPro"/>
</dbReference>
<evidence type="ECO:0000256" key="18">
    <source>
        <dbReference type="SAM" id="MobiDB-lite"/>
    </source>
</evidence>
<dbReference type="GO" id="GO:0004518">
    <property type="term" value="F:nuclease activity"/>
    <property type="evidence" value="ECO:0007669"/>
    <property type="project" value="UniProtKB-KW"/>
</dbReference>
<dbReference type="Pfam" id="PF17760">
    <property type="entry name" value="UvrA_inter"/>
    <property type="match status" value="1"/>
</dbReference>
<evidence type="ECO:0000259" key="19">
    <source>
        <dbReference type="PROSITE" id="PS50893"/>
    </source>
</evidence>
<evidence type="ECO:0000256" key="8">
    <source>
        <dbReference type="ARBA" id="ARBA00022771"/>
    </source>
</evidence>
<dbReference type="PANTHER" id="PTHR43152">
    <property type="entry name" value="UVRABC SYSTEM PROTEIN A"/>
    <property type="match status" value="1"/>
</dbReference>
<sequence length="856" mass="94442">MKCFAQERPSDRGTTITGQTELVNMLDNIVVKGARQHNLKNINVTLPRNKLITITGLSGSGKSSLAFDTIFAEGQRRYIESLSAYARQFLGQMQKPDVDEIDGLSPAISIDQKAHGRNPRSTIATITEIYDYLRVLYARIGEPHCPVCQKKIEKLTVDEMADIVIADVEGTPTPKRKTPSNSLGRMPTGKAPLERGRDMGEVAILAPIIRGRKGEYYQLLYDLYNSGFARVRVDGKIHRLSDKIELSRYKQHTIEVVIDVIPAGMLMSPSKDARQRLSEALETAIAQGSSLAIAVMPDGNERMLSSKFSCPKDGFSFPEIEPRLFSFNSPYGACQSCSGLGTVDVFSDEICPTCNGARLRPEALHVWVAGKSIYDVTSFSVDRAVEFFLELKLNERDREIASAVLKEIEARLSFMLDVGLHYLTLNRTAGTLSGGEAQRIRLASQIGSRLVGALYVLDEPTIGLHQRDNERLIETLESLRDLGNTVLVVEHDEDTIRRSDYMVEIGPGAGKHGGHVVVSGSTPDVFKDKKSRTAAYLRGDESIPLPTKRRSKEAGAIKVRGASENNLKNVDVDFPLRKFVCVTGVSGSGKSTLAYDVMYKSIAKKLYGGKDNPGEHKSVLGIEYIDKAILIDQSPIGRTSRSNPATYTGAWGPIRELFSATEEARFRGYKPGRFSFNVPGGRCEHCEGHGQIEIEMHFLPTVYVTCEVCQGKRFNRETLEVTFKDKNISQVLDMTIEEAAVFFKDIPDVADKLKALNEVGLSYVTLGQSATTLSGGEAQRVKLASELSKRQTGKTLYLLDEPTTGLHFDDVKQLLEVLHRLVDKGNTMIVIEHNLDVIKTADWLIDMGPEGGDQGG</sequence>
<evidence type="ECO:0000256" key="16">
    <source>
        <dbReference type="ARBA" id="ARBA00039316"/>
    </source>
</evidence>
<evidence type="ECO:0000256" key="15">
    <source>
        <dbReference type="ARBA" id="ARBA00038000"/>
    </source>
</evidence>
<dbReference type="GO" id="GO:0009432">
    <property type="term" value="P:SOS response"/>
    <property type="evidence" value="ECO:0007669"/>
    <property type="project" value="UniProtKB-KW"/>
</dbReference>
<evidence type="ECO:0000256" key="14">
    <source>
        <dbReference type="ARBA" id="ARBA00023236"/>
    </source>
</evidence>
<comment type="subcellular location">
    <subcellularLocation>
        <location evidence="1">Cytoplasm</location>
    </subcellularLocation>
</comment>
<gene>
    <name evidence="20" type="ORF">UY72_C0054G0001</name>
</gene>
<dbReference type="PANTHER" id="PTHR43152:SF3">
    <property type="entry name" value="UVRABC SYSTEM PROTEIN A"/>
    <property type="match status" value="1"/>
</dbReference>
<keyword evidence="13" id="KW-0234">DNA repair</keyword>
<evidence type="ECO:0000256" key="11">
    <source>
        <dbReference type="ARBA" id="ARBA00022881"/>
    </source>
</evidence>
<feature type="non-terminal residue" evidence="20">
    <location>
        <position position="856"/>
    </location>
</feature>
<dbReference type="AlphaFoldDB" id="A0A0G1XCV8"/>
<dbReference type="CDD" id="cd03271">
    <property type="entry name" value="ABC_UvrA_II"/>
    <property type="match status" value="1"/>
</dbReference>
<feature type="domain" description="ABC transporter" evidence="19">
    <location>
        <begin position="24"/>
        <end position="538"/>
    </location>
</feature>
<evidence type="ECO:0000256" key="17">
    <source>
        <dbReference type="ARBA" id="ARBA00042156"/>
    </source>
</evidence>
<keyword evidence="12" id="KW-0238">DNA-binding</keyword>
<keyword evidence="4" id="KW-0677">Repeat</keyword>
<evidence type="ECO:0000256" key="13">
    <source>
        <dbReference type="ARBA" id="ARBA00023204"/>
    </source>
</evidence>
<dbReference type="GO" id="GO:0005524">
    <property type="term" value="F:ATP binding"/>
    <property type="evidence" value="ECO:0007669"/>
    <property type="project" value="UniProtKB-KW"/>
</dbReference>
<evidence type="ECO:0000256" key="9">
    <source>
        <dbReference type="ARBA" id="ARBA00022833"/>
    </source>
</evidence>
<dbReference type="PATRIC" id="fig|1618989.3.peg.723"/>
<keyword evidence="14" id="KW-0742">SOS response</keyword>
<dbReference type="PROSITE" id="PS50893">
    <property type="entry name" value="ABC_TRANSPORTER_2"/>
    <property type="match status" value="1"/>
</dbReference>
<dbReference type="InterPro" id="IPR041102">
    <property type="entry name" value="UvrA_inter"/>
</dbReference>
<dbReference type="InterPro" id="IPR027417">
    <property type="entry name" value="P-loop_NTPase"/>
</dbReference>
<dbReference type="SUPFAM" id="SSF52540">
    <property type="entry name" value="P-loop containing nucleoside triphosphate hydrolases"/>
    <property type="match status" value="2"/>
</dbReference>
<dbReference type="FunFam" id="1.20.1580.10:FF:000003">
    <property type="entry name" value="UvrABC system protein A"/>
    <property type="match status" value="1"/>
</dbReference>
<comment type="caution">
    <text evidence="20">The sequence shown here is derived from an EMBL/GenBank/DDBJ whole genome shotgun (WGS) entry which is preliminary data.</text>
</comment>
<dbReference type="GO" id="GO:0008270">
    <property type="term" value="F:zinc ion binding"/>
    <property type="evidence" value="ECO:0007669"/>
    <property type="project" value="UniProtKB-KW"/>
</dbReference>
<evidence type="ECO:0000256" key="2">
    <source>
        <dbReference type="ARBA" id="ARBA00022490"/>
    </source>
</evidence>
<evidence type="ECO:0000256" key="3">
    <source>
        <dbReference type="ARBA" id="ARBA00022723"/>
    </source>
</evidence>
<dbReference type="Gene3D" id="3.40.50.300">
    <property type="entry name" value="P-loop containing nucleotide triphosphate hydrolases"/>
    <property type="match status" value="3"/>
</dbReference>
<keyword evidence="11" id="KW-0267">Excision nuclease</keyword>
<evidence type="ECO:0000256" key="1">
    <source>
        <dbReference type="ARBA" id="ARBA00004496"/>
    </source>
</evidence>
<evidence type="ECO:0000256" key="10">
    <source>
        <dbReference type="ARBA" id="ARBA00022840"/>
    </source>
</evidence>
<evidence type="ECO:0000256" key="7">
    <source>
        <dbReference type="ARBA" id="ARBA00022769"/>
    </source>
</evidence>
<dbReference type="InterPro" id="IPR004602">
    <property type="entry name" value="UvrA"/>
</dbReference>
<keyword evidence="9" id="KW-0862">Zinc</keyword>
<dbReference type="GO" id="GO:0009380">
    <property type="term" value="C:excinuclease repair complex"/>
    <property type="evidence" value="ECO:0007669"/>
    <property type="project" value="InterPro"/>
</dbReference>
<dbReference type="EMBL" id="LCRD01000054">
    <property type="protein sequence ID" value="KKW29103.1"/>
    <property type="molecule type" value="Genomic_DNA"/>
</dbReference>
<dbReference type="FunFam" id="1.20.1580.10:FF:000002">
    <property type="entry name" value="UvrABC system protein A"/>
    <property type="match status" value="1"/>
</dbReference>
<evidence type="ECO:0000256" key="4">
    <source>
        <dbReference type="ARBA" id="ARBA00022737"/>
    </source>
</evidence>
<dbReference type="Pfam" id="PF00005">
    <property type="entry name" value="ABC_tran"/>
    <property type="match status" value="1"/>
</dbReference>
<dbReference type="InterPro" id="IPR003439">
    <property type="entry name" value="ABC_transporter-like_ATP-bd"/>
</dbReference>
<dbReference type="Proteomes" id="UP000034846">
    <property type="component" value="Unassembled WGS sequence"/>
</dbReference>
<dbReference type="Gene3D" id="3.30.190.20">
    <property type="match status" value="1"/>
</dbReference>
<protein>
    <recommendedName>
        <fullName evidence="16">UvrABC system protein A</fullName>
    </recommendedName>
    <alternativeName>
        <fullName evidence="17">Excinuclease ABC subunit A</fullName>
    </alternativeName>
</protein>
<keyword evidence="5" id="KW-0547">Nucleotide-binding</keyword>
<evidence type="ECO:0000256" key="12">
    <source>
        <dbReference type="ARBA" id="ARBA00023125"/>
    </source>
</evidence>
<dbReference type="GO" id="GO:0016887">
    <property type="term" value="F:ATP hydrolysis activity"/>
    <property type="evidence" value="ECO:0007669"/>
    <property type="project" value="InterPro"/>
</dbReference>
<evidence type="ECO:0000313" key="21">
    <source>
        <dbReference type="Proteomes" id="UP000034846"/>
    </source>
</evidence>
<dbReference type="InterPro" id="IPR017871">
    <property type="entry name" value="ABC_transporter-like_CS"/>
</dbReference>
<keyword evidence="3" id="KW-0479">Metal-binding</keyword>
<dbReference type="Gene3D" id="1.10.8.280">
    <property type="entry name" value="ABC transporter ATPase domain-like"/>
    <property type="match status" value="1"/>
</dbReference>
<keyword evidence="10" id="KW-0067">ATP-binding</keyword>
<comment type="similarity">
    <text evidence="15">Belongs to the ABC transporter superfamily. UvrA family.</text>
</comment>
<organism evidence="20 21">
    <name type="scientific">Candidatus Uhrbacteria bacterium GW2011_GWD2_52_7</name>
    <dbReference type="NCBI Taxonomy" id="1618989"/>
    <lineage>
        <taxon>Bacteria</taxon>
        <taxon>Candidatus Uhriibacteriota</taxon>
    </lineage>
</organism>
<dbReference type="Gene3D" id="1.20.1580.10">
    <property type="entry name" value="ABC transporter ATPase like domain"/>
    <property type="match status" value="3"/>
</dbReference>
<dbReference type="PROSITE" id="PS00211">
    <property type="entry name" value="ABC_TRANSPORTER_1"/>
    <property type="match status" value="2"/>
</dbReference>
<dbReference type="GO" id="GO:0005737">
    <property type="term" value="C:cytoplasm"/>
    <property type="evidence" value="ECO:0007669"/>
    <property type="project" value="UniProtKB-SubCell"/>
</dbReference>
<name>A0A0G1XCV8_9BACT</name>
<proteinExistence type="inferred from homology"/>
<dbReference type="GO" id="GO:0003677">
    <property type="term" value="F:DNA binding"/>
    <property type="evidence" value="ECO:0007669"/>
    <property type="project" value="UniProtKB-KW"/>
</dbReference>
<accession>A0A0G1XCV8</accession>
<keyword evidence="7" id="KW-0228">DNA excision</keyword>
<keyword evidence="8" id="KW-0863">Zinc-finger</keyword>
<feature type="region of interest" description="Disordered" evidence="18">
    <location>
        <begin position="170"/>
        <end position="192"/>
    </location>
</feature>
<keyword evidence="6" id="KW-0227">DNA damage</keyword>
<keyword evidence="2" id="KW-0963">Cytoplasm</keyword>